<feature type="compositionally biased region" description="Polar residues" evidence="1">
    <location>
        <begin position="255"/>
        <end position="265"/>
    </location>
</feature>
<feature type="region of interest" description="Disordered" evidence="1">
    <location>
        <begin position="248"/>
        <end position="321"/>
    </location>
</feature>
<dbReference type="STRING" id="4072.A0A2G2YKB3"/>
<feature type="compositionally biased region" description="Basic and acidic residues" evidence="1">
    <location>
        <begin position="312"/>
        <end position="321"/>
    </location>
</feature>
<evidence type="ECO:0000259" key="2">
    <source>
        <dbReference type="Pfam" id="PF06075"/>
    </source>
</evidence>
<sequence>MEVVAYLKSGVLVKFLDDMKMGGNASEDDGKPILLQIRSIIPVLEEGNLWPNRGFYLKVSDTSHAMYVSFPDEQNEMILANQLKLGQFIYVQKLEEAQPFPLLRGVTPLPGRHPCEGTPEDIVSVANVMNFLQPSNSDCIVEKSVILENRITEIPSNSRKLFRGLYDPEGLKKKNDHLERKSKGKVWSRSASKVCSGEKMMGLDSTAKRSDKSILSSLSYSPNNSKRRSWNESEILRVKEIFDSSVVKNDIKPPRSNSPIVSSAGSVRYNSSNENSSSISRRREVASAKKMKSSTKTKASFSKITSEQASHPIDRLANDRRGSETGISWDSLPSSLVKLGKEVVKQRDIALVAATDALQEASAAERLLNSLSKFSEFHLAEEDDLQPHVDKFFDLQDDMAQTRLTLQPLRNISPLRTSRQADHTSNTSSVKEALPISVQRKKNSSMWIKSAVALDLSPCSNALNPIHNIMAVTNTLKKSRISNRNTKPEGSYFIKSHRNTDDIPLLSSDKDEQPEWTGGSTMPTVTVLASSLQDQCRKLFLGHVEKYLNEVEIRASSMVLDSQIAGMMYKVKRVNDWLDVIINKEANTRKDGGTLDDSEIEVCKRVRNKIYGILLKHVERNAMAFGSSS</sequence>
<evidence type="ECO:0000259" key="3">
    <source>
        <dbReference type="Pfam" id="PF21647"/>
    </source>
</evidence>
<feature type="compositionally biased region" description="Low complexity" evidence="1">
    <location>
        <begin position="266"/>
        <end position="279"/>
    </location>
</feature>
<dbReference type="InterPro" id="IPR010341">
    <property type="entry name" value="DUF936_pln"/>
</dbReference>
<evidence type="ECO:0000313" key="5">
    <source>
        <dbReference type="Proteomes" id="UP000222542"/>
    </source>
</evidence>
<keyword evidence="5" id="KW-1185">Reference proteome</keyword>
<dbReference type="OMA" id="KKNATSW"/>
<evidence type="ECO:0000256" key="1">
    <source>
        <dbReference type="SAM" id="MobiDB-lite"/>
    </source>
</evidence>
<organism evidence="4 5">
    <name type="scientific">Capsicum annuum</name>
    <name type="common">Capsicum pepper</name>
    <dbReference type="NCBI Taxonomy" id="4072"/>
    <lineage>
        <taxon>Eukaryota</taxon>
        <taxon>Viridiplantae</taxon>
        <taxon>Streptophyta</taxon>
        <taxon>Embryophyta</taxon>
        <taxon>Tracheophyta</taxon>
        <taxon>Spermatophyta</taxon>
        <taxon>Magnoliopsida</taxon>
        <taxon>eudicotyledons</taxon>
        <taxon>Gunneridae</taxon>
        <taxon>Pentapetalae</taxon>
        <taxon>asterids</taxon>
        <taxon>lamiids</taxon>
        <taxon>Solanales</taxon>
        <taxon>Solanaceae</taxon>
        <taxon>Solanoideae</taxon>
        <taxon>Capsiceae</taxon>
        <taxon>Capsicum</taxon>
    </lineage>
</organism>
<proteinExistence type="predicted"/>
<name>A0A2G2YKB3_CAPAN</name>
<evidence type="ECO:0008006" key="6">
    <source>
        <dbReference type="Google" id="ProtNLM"/>
    </source>
</evidence>
<dbReference type="InterPro" id="IPR048297">
    <property type="entry name" value="DUF936_dom_pln"/>
</dbReference>
<dbReference type="Gramene" id="PHT70135">
    <property type="protein sequence ID" value="PHT70135"/>
    <property type="gene ID" value="T459_25239"/>
</dbReference>
<dbReference type="PANTHER" id="PTHR31928:SF12">
    <property type="entry name" value="DUF3741 DOMAIN-CONTAINING PROTEIN"/>
    <property type="match status" value="1"/>
</dbReference>
<reference evidence="4 5" key="2">
    <citation type="journal article" date="2017" name="Genome Biol.">
        <title>New reference genome sequences of hot pepper reveal the massive evolution of plant disease-resistance genes by retroduplication.</title>
        <authorList>
            <person name="Kim S."/>
            <person name="Park J."/>
            <person name="Yeom S.I."/>
            <person name="Kim Y.M."/>
            <person name="Seo E."/>
            <person name="Kim K.T."/>
            <person name="Kim M.S."/>
            <person name="Lee J.M."/>
            <person name="Cheong K."/>
            <person name="Shin H.S."/>
            <person name="Kim S.B."/>
            <person name="Han K."/>
            <person name="Lee J."/>
            <person name="Park M."/>
            <person name="Lee H.A."/>
            <person name="Lee H.Y."/>
            <person name="Lee Y."/>
            <person name="Oh S."/>
            <person name="Lee J.H."/>
            <person name="Choi E."/>
            <person name="Choi E."/>
            <person name="Lee S.E."/>
            <person name="Jeon J."/>
            <person name="Kim H."/>
            <person name="Choi G."/>
            <person name="Song H."/>
            <person name="Lee J."/>
            <person name="Lee S.C."/>
            <person name="Kwon J.K."/>
            <person name="Lee H.Y."/>
            <person name="Koo N."/>
            <person name="Hong Y."/>
            <person name="Kim R.W."/>
            <person name="Kang W.H."/>
            <person name="Huh J.H."/>
            <person name="Kang B.C."/>
            <person name="Yang T.J."/>
            <person name="Lee Y.H."/>
            <person name="Bennetzen J.L."/>
            <person name="Choi D."/>
        </authorList>
    </citation>
    <scope>NUCLEOTIDE SEQUENCE [LARGE SCALE GENOMIC DNA]</scope>
    <source>
        <strain evidence="5">cv. CM334</strain>
    </source>
</reference>
<accession>A0A2G2YKB3</accession>
<reference evidence="4 5" key="1">
    <citation type="journal article" date="2014" name="Nat. Genet.">
        <title>Genome sequence of the hot pepper provides insights into the evolution of pungency in Capsicum species.</title>
        <authorList>
            <person name="Kim S."/>
            <person name="Park M."/>
            <person name="Yeom S.I."/>
            <person name="Kim Y.M."/>
            <person name="Lee J.M."/>
            <person name="Lee H.A."/>
            <person name="Seo E."/>
            <person name="Choi J."/>
            <person name="Cheong K."/>
            <person name="Kim K.T."/>
            <person name="Jung K."/>
            <person name="Lee G.W."/>
            <person name="Oh S.K."/>
            <person name="Bae C."/>
            <person name="Kim S.B."/>
            <person name="Lee H.Y."/>
            <person name="Kim S.Y."/>
            <person name="Kim M.S."/>
            <person name="Kang B.C."/>
            <person name="Jo Y.D."/>
            <person name="Yang H.B."/>
            <person name="Jeong H.J."/>
            <person name="Kang W.H."/>
            <person name="Kwon J.K."/>
            <person name="Shin C."/>
            <person name="Lim J.Y."/>
            <person name="Park J.H."/>
            <person name="Huh J.H."/>
            <person name="Kim J.S."/>
            <person name="Kim B.D."/>
            <person name="Cohen O."/>
            <person name="Paran I."/>
            <person name="Suh M.C."/>
            <person name="Lee S.B."/>
            <person name="Kim Y.K."/>
            <person name="Shin Y."/>
            <person name="Noh S.J."/>
            <person name="Park J."/>
            <person name="Seo Y.S."/>
            <person name="Kwon S.Y."/>
            <person name="Kim H.A."/>
            <person name="Park J.M."/>
            <person name="Kim H.J."/>
            <person name="Choi S.B."/>
            <person name="Bosland P.W."/>
            <person name="Reeves G."/>
            <person name="Jo S.H."/>
            <person name="Lee B.W."/>
            <person name="Cho H.T."/>
            <person name="Choi H.S."/>
            <person name="Lee M.S."/>
            <person name="Yu Y."/>
            <person name="Do Choi Y."/>
            <person name="Park B.S."/>
            <person name="van Deynze A."/>
            <person name="Ashrafi H."/>
            <person name="Hill T."/>
            <person name="Kim W.T."/>
            <person name="Pai H.S."/>
            <person name="Ahn H.K."/>
            <person name="Yeam I."/>
            <person name="Giovannoni J.J."/>
            <person name="Rose J.K."/>
            <person name="Sorensen I."/>
            <person name="Lee S.J."/>
            <person name="Kim R.W."/>
            <person name="Choi I.Y."/>
            <person name="Choi B.S."/>
            <person name="Lim J.S."/>
            <person name="Lee Y.H."/>
            <person name="Choi D."/>
        </authorList>
    </citation>
    <scope>NUCLEOTIDE SEQUENCE [LARGE SCALE GENOMIC DNA]</scope>
    <source>
        <strain evidence="5">cv. CM334</strain>
    </source>
</reference>
<dbReference type="AlphaFoldDB" id="A0A2G2YKB3"/>
<gene>
    <name evidence="4" type="ORF">T459_25239</name>
</gene>
<dbReference type="PANTHER" id="PTHR31928">
    <property type="entry name" value="EXPRESSED PROTEIN"/>
    <property type="match status" value="1"/>
</dbReference>
<evidence type="ECO:0000313" key="4">
    <source>
        <dbReference type="EMBL" id="PHT70135.1"/>
    </source>
</evidence>
<protein>
    <recommendedName>
        <fullName evidence="6">DUF936 family protein</fullName>
    </recommendedName>
</protein>
<dbReference type="Pfam" id="PF21647">
    <property type="entry name" value="DUF6857"/>
    <property type="match status" value="1"/>
</dbReference>
<dbReference type="Pfam" id="PF06075">
    <property type="entry name" value="DUF936"/>
    <property type="match status" value="1"/>
</dbReference>
<comment type="caution">
    <text evidence="4">The sequence shown here is derived from an EMBL/GenBank/DDBJ whole genome shotgun (WGS) entry which is preliminary data.</text>
</comment>
<feature type="domain" description="DUF6857" evidence="3">
    <location>
        <begin position="317"/>
        <end position="624"/>
    </location>
</feature>
<feature type="domain" description="DUF936" evidence="2">
    <location>
        <begin position="7"/>
        <end position="123"/>
    </location>
</feature>
<dbReference type="Proteomes" id="UP000222542">
    <property type="component" value="Unassembled WGS sequence"/>
</dbReference>
<dbReference type="EMBL" id="AYRZ02000010">
    <property type="protein sequence ID" value="PHT70135.1"/>
    <property type="molecule type" value="Genomic_DNA"/>
</dbReference>
<dbReference type="InterPro" id="IPR049172">
    <property type="entry name" value="DUF6857_pln"/>
</dbReference>
<feature type="compositionally biased region" description="Low complexity" evidence="1">
    <location>
        <begin position="296"/>
        <end position="306"/>
    </location>
</feature>